<dbReference type="EMBL" id="QPJY01000001">
    <property type="protein sequence ID" value="RCX33260.1"/>
    <property type="molecule type" value="Genomic_DNA"/>
</dbReference>
<keyword evidence="1" id="KW-0175">Coiled coil</keyword>
<protein>
    <submittedName>
        <fullName evidence="4">Septal ring factor EnvC (AmiA/AmiB activator)</fullName>
    </submittedName>
</protein>
<reference evidence="4 5" key="1">
    <citation type="submission" date="2018-07" db="EMBL/GenBank/DDBJ databases">
        <title>Genomic Encyclopedia of Type Strains, Phase IV (KMG-IV): sequencing the most valuable type-strain genomes for metagenomic binning, comparative biology and taxonomic classification.</title>
        <authorList>
            <person name="Goeker M."/>
        </authorList>
    </citation>
    <scope>NUCLEOTIDE SEQUENCE [LARGE SCALE GENOMIC DNA]</scope>
    <source>
        <strain evidence="4 5">DSM 26407</strain>
    </source>
</reference>
<dbReference type="Gene3D" id="6.10.250.3150">
    <property type="match status" value="1"/>
</dbReference>
<dbReference type="InterPro" id="IPR016047">
    <property type="entry name" value="M23ase_b-sheet_dom"/>
</dbReference>
<dbReference type="OrthoDB" id="9784703at2"/>
<name>A0A369CGR2_9GAMM</name>
<dbReference type="PANTHER" id="PTHR21666">
    <property type="entry name" value="PEPTIDASE-RELATED"/>
    <property type="match status" value="1"/>
</dbReference>
<proteinExistence type="predicted"/>
<feature type="domain" description="M23ase beta-sheet core" evidence="3">
    <location>
        <begin position="301"/>
        <end position="394"/>
    </location>
</feature>
<dbReference type="CDD" id="cd12797">
    <property type="entry name" value="M23_peptidase"/>
    <property type="match status" value="1"/>
</dbReference>
<dbReference type="Gene3D" id="2.70.70.10">
    <property type="entry name" value="Glucose Permease (Domain IIA)"/>
    <property type="match status" value="1"/>
</dbReference>
<dbReference type="AlphaFoldDB" id="A0A369CGR2"/>
<evidence type="ECO:0000256" key="1">
    <source>
        <dbReference type="SAM" id="Coils"/>
    </source>
</evidence>
<organism evidence="4 5">
    <name type="scientific">Thioalbus denitrificans</name>
    <dbReference type="NCBI Taxonomy" id="547122"/>
    <lineage>
        <taxon>Bacteria</taxon>
        <taxon>Pseudomonadati</taxon>
        <taxon>Pseudomonadota</taxon>
        <taxon>Gammaproteobacteria</taxon>
        <taxon>Chromatiales</taxon>
        <taxon>Ectothiorhodospiraceae</taxon>
        <taxon>Thioalbus</taxon>
    </lineage>
</organism>
<feature type="coiled-coil region" evidence="1">
    <location>
        <begin position="177"/>
        <end position="204"/>
    </location>
</feature>
<evidence type="ECO:0000313" key="5">
    <source>
        <dbReference type="Proteomes" id="UP000252707"/>
    </source>
</evidence>
<feature type="chain" id="PRO_5016612029" evidence="2">
    <location>
        <begin position="34"/>
        <end position="401"/>
    </location>
</feature>
<dbReference type="PANTHER" id="PTHR21666:SF270">
    <property type="entry name" value="MUREIN HYDROLASE ACTIVATOR ENVC"/>
    <property type="match status" value="1"/>
</dbReference>
<accession>A0A369CGR2</accession>
<comment type="caution">
    <text evidence="4">The sequence shown here is derived from an EMBL/GenBank/DDBJ whole genome shotgun (WGS) entry which is preliminary data.</text>
</comment>
<sequence length="401" mass="44300">MIPARKRHGAGAGRRRRPALPCIGLLLAGVITAAPLPAAAQGGEAEKSAQLAQVRERIQALKRELEADRDRQSGLRAELEASERAMARVTRRLATLAAEQNGARERLAALTRSRDERRAELAQEREALAGLLRSGHRAGRAEYLKLLLNQEDPQRLGRMLVYYDYLGRARTERLERLRLALEELAAAESEVRGAAERLDAVRAEVQREHAALTGQQRERARVLTALGREIGAKDRQLKTLVEDEERLQRVLATLRRALADLPRDFDAEKPFPTQRGHLPWPAAGSVKAVFGASRGVGELKWNGILIAAPEGQAVHAVHRGRVAFADWLRGFGLLMIVDHGDGYMSLYGHNQHLLKEVGEWVEAGEAVASVGASGGRAASGLYFEIRHDGRPVDPIRWLARR</sequence>
<dbReference type="GO" id="GO:0004222">
    <property type="term" value="F:metalloendopeptidase activity"/>
    <property type="evidence" value="ECO:0007669"/>
    <property type="project" value="TreeGrafter"/>
</dbReference>
<evidence type="ECO:0000259" key="3">
    <source>
        <dbReference type="Pfam" id="PF01551"/>
    </source>
</evidence>
<feature type="signal peptide" evidence="2">
    <location>
        <begin position="1"/>
        <end position="33"/>
    </location>
</feature>
<evidence type="ECO:0000256" key="2">
    <source>
        <dbReference type="SAM" id="SignalP"/>
    </source>
</evidence>
<dbReference type="FunFam" id="2.70.70.10:FF:000003">
    <property type="entry name" value="Murein hydrolase activator EnvC"/>
    <property type="match status" value="1"/>
</dbReference>
<dbReference type="InterPro" id="IPR011055">
    <property type="entry name" value="Dup_hybrid_motif"/>
</dbReference>
<gene>
    <name evidence="4" type="ORF">DFQ59_101561</name>
</gene>
<dbReference type="RefSeq" id="WP_114278122.1">
    <property type="nucleotide sequence ID" value="NZ_QPJY01000001.1"/>
</dbReference>
<feature type="coiled-coil region" evidence="1">
    <location>
        <begin position="44"/>
        <end position="127"/>
    </location>
</feature>
<dbReference type="InterPro" id="IPR050570">
    <property type="entry name" value="Cell_wall_metabolism_enzyme"/>
</dbReference>
<keyword evidence="2" id="KW-0732">Signal</keyword>
<dbReference type="Proteomes" id="UP000252707">
    <property type="component" value="Unassembled WGS sequence"/>
</dbReference>
<dbReference type="Pfam" id="PF01551">
    <property type="entry name" value="Peptidase_M23"/>
    <property type="match status" value="1"/>
</dbReference>
<evidence type="ECO:0000313" key="4">
    <source>
        <dbReference type="EMBL" id="RCX33260.1"/>
    </source>
</evidence>
<keyword evidence="5" id="KW-1185">Reference proteome</keyword>
<dbReference type="SUPFAM" id="SSF51261">
    <property type="entry name" value="Duplicated hybrid motif"/>
    <property type="match status" value="1"/>
</dbReference>